<dbReference type="AlphaFoldDB" id="A0A2S3HQ80"/>
<dbReference type="EMBL" id="CM008050">
    <property type="protein sequence ID" value="PAN27689.2"/>
    <property type="molecule type" value="Genomic_DNA"/>
</dbReference>
<accession>A0A2S3HQ80</accession>
<dbReference type="Proteomes" id="UP000243499">
    <property type="component" value="Chromosome 5"/>
</dbReference>
<proteinExistence type="predicted"/>
<sequence length="55" mass="6416">MHIRKVVLITGHRQMSNSLQTIIPADQLSICYWLIARTNVECYHITEQIHKADKP</sequence>
<gene>
    <name evidence="1" type="ORF">PAHAL_5G097900</name>
</gene>
<organism evidence="1">
    <name type="scientific">Panicum hallii</name>
    <dbReference type="NCBI Taxonomy" id="206008"/>
    <lineage>
        <taxon>Eukaryota</taxon>
        <taxon>Viridiplantae</taxon>
        <taxon>Streptophyta</taxon>
        <taxon>Embryophyta</taxon>
        <taxon>Tracheophyta</taxon>
        <taxon>Spermatophyta</taxon>
        <taxon>Magnoliopsida</taxon>
        <taxon>Liliopsida</taxon>
        <taxon>Poales</taxon>
        <taxon>Poaceae</taxon>
        <taxon>PACMAD clade</taxon>
        <taxon>Panicoideae</taxon>
        <taxon>Panicodae</taxon>
        <taxon>Paniceae</taxon>
        <taxon>Panicinae</taxon>
        <taxon>Panicum</taxon>
        <taxon>Panicum sect. Panicum</taxon>
    </lineage>
</organism>
<name>A0A2S3HQ80_9POAL</name>
<protein>
    <submittedName>
        <fullName evidence="1">Uncharacterized protein</fullName>
    </submittedName>
</protein>
<dbReference type="Gramene" id="PAN27689">
    <property type="protein sequence ID" value="PAN27689"/>
    <property type="gene ID" value="PAHAL_5G097900"/>
</dbReference>
<evidence type="ECO:0000313" key="1">
    <source>
        <dbReference type="EMBL" id="PAN27689.2"/>
    </source>
</evidence>
<reference evidence="1" key="1">
    <citation type="submission" date="2018-04" db="EMBL/GenBank/DDBJ databases">
        <title>WGS assembly of Panicum hallii.</title>
        <authorList>
            <person name="Lovell J."/>
            <person name="Jenkins J."/>
            <person name="Lowry D."/>
            <person name="Mamidi S."/>
            <person name="Sreedasyam A."/>
            <person name="Weng X."/>
            <person name="Barry K."/>
            <person name="Bonette J."/>
            <person name="Campitelli B."/>
            <person name="Daum C."/>
            <person name="Gordon S."/>
            <person name="Gould B."/>
            <person name="Lipzen A."/>
            <person name="Macqueen A."/>
            <person name="Palacio-Mejia J."/>
            <person name="Plott C."/>
            <person name="Shakirov E."/>
            <person name="Shu S."/>
            <person name="Yoshinaga Y."/>
            <person name="Zane M."/>
            <person name="Rokhsar D."/>
            <person name="Grimwood J."/>
            <person name="Schmutz J."/>
            <person name="Juenger T."/>
        </authorList>
    </citation>
    <scope>NUCLEOTIDE SEQUENCE [LARGE SCALE GENOMIC DNA]</scope>
    <source>
        <strain evidence="1">FIL2</strain>
    </source>
</reference>